<protein>
    <recommendedName>
        <fullName evidence="3">Nuclear pore protein</fullName>
    </recommendedName>
</protein>
<proteinExistence type="predicted"/>
<evidence type="ECO:0008006" key="3">
    <source>
        <dbReference type="Google" id="ProtNLM"/>
    </source>
</evidence>
<reference evidence="2" key="1">
    <citation type="journal article" date="2013" name="Mol. Plant Microbe Interact.">
        <title>Global aspects of pacC regulation of pathogenicity genes in Colletotrichum gloeosporioides as revealed by transcriptome analysis.</title>
        <authorList>
            <person name="Alkan N."/>
            <person name="Meng X."/>
            <person name="Friedlander G."/>
            <person name="Reuveni E."/>
            <person name="Sukno S."/>
            <person name="Sherman A."/>
            <person name="Thon M."/>
            <person name="Fluhr R."/>
            <person name="Prusky D."/>
        </authorList>
    </citation>
    <scope>NUCLEOTIDE SEQUENCE [LARGE SCALE GENOMIC DNA]</scope>
    <source>
        <strain evidence="2">Cg-14</strain>
    </source>
</reference>
<dbReference type="HOGENOM" id="CLU_042420_3_2_1"/>
<comment type="caution">
    <text evidence="1">The sequence shown here is derived from an EMBL/GenBank/DDBJ whole genome shotgun (WGS) entry which is preliminary data.</text>
</comment>
<gene>
    <name evidence="1" type="ORF">CGLO_17287</name>
</gene>
<dbReference type="InterPro" id="IPR011333">
    <property type="entry name" value="SKP1/BTB/POZ_sf"/>
</dbReference>
<dbReference type="EMBL" id="AMYD01004129">
    <property type="protein sequence ID" value="EQB44001.1"/>
    <property type="molecule type" value="Genomic_DNA"/>
</dbReference>
<accession>T0KX63</accession>
<sequence>MIIAPESSDVDQHSDYSTDGMWEFLKQKAVSSTAEIFSEYEGDLTLVVGPSPQPDNQPGQDTLSVPTKHESRRFRVDSKTMATVSDVFDCMLFGGFAESKPVAKPWVVSLPDDNPWAMLFIVATTHGYSSYIPDYLGTGELQTVLNLMEKYAVKPILAGWLQKWISECPDHLPLSQDVAWLIGHEKIFTDYVKANCENARIDLRGDLTNQSSLALCYYASLQGFDQEESITRTRGLFISQLIRYLNVTLSPSRVRNLCERQDKSCDAMVLGSLIEACDDADITHCVASLMAIRRLRLVGEPLFLGTVKELIGIIKKISKSIVSTHTPGCNPFHGIDKFAGGVWHRIGSPLKPETQDRLRKNALVSGLNLKAVE</sequence>
<dbReference type="AlphaFoldDB" id="T0KX63"/>
<evidence type="ECO:0000313" key="1">
    <source>
        <dbReference type="EMBL" id="EQB44001.1"/>
    </source>
</evidence>
<dbReference type="Proteomes" id="UP000015530">
    <property type="component" value="Unassembled WGS sequence"/>
</dbReference>
<dbReference type="Gene3D" id="3.30.710.10">
    <property type="entry name" value="Potassium Channel Kv1.1, Chain A"/>
    <property type="match status" value="1"/>
</dbReference>
<dbReference type="OrthoDB" id="5275938at2759"/>
<evidence type="ECO:0000313" key="2">
    <source>
        <dbReference type="Proteomes" id="UP000015530"/>
    </source>
</evidence>
<name>T0KX63_COLGC</name>
<organism evidence="1 2">
    <name type="scientific">Colletotrichum gloeosporioides (strain Cg-14)</name>
    <name type="common">Anthracnose fungus</name>
    <name type="synonym">Glomerella cingulata</name>
    <dbReference type="NCBI Taxonomy" id="1237896"/>
    <lineage>
        <taxon>Eukaryota</taxon>
        <taxon>Fungi</taxon>
        <taxon>Dikarya</taxon>
        <taxon>Ascomycota</taxon>
        <taxon>Pezizomycotina</taxon>
        <taxon>Sordariomycetes</taxon>
        <taxon>Hypocreomycetidae</taxon>
        <taxon>Glomerellales</taxon>
        <taxon>Glomerellaceae</taxon>
        <taxon>Colletotrichum</taxon>
        <taxon>Colletotrichum gloeosporioides species complex</taxon>
    </lineage>
</organism>